<accession>A0A1X7FZN5</accession>
<dbReference type="Pfam" id="PF01381">
    <property type="entry name" value="HTH_3"/>
    <property type="match status" value="1"/>
</dbReference>
<dbReference type="SUPFAM" id="SSF47413">
    <property type="entry name" value="lambda repressor-like DNA-binding domains"/>
    <property type="match status" value="1"/>
</dbReference>
<dbReference type="STRING" id="941907.SAMN06295910_0541"/>
<organism evidence="2 3">
    <name type="scientific">Allosphingosinicella indica</name>
    <dbReference type="NCBI Taxonomy" id="941907"/>
    <lineage>
        <taxon>Bacteria</taxon>
        <taxon>Pseudomonadati</taxon>
        <taxon>Pseudomonadota</taxon>
        <taxon>Alphaproteobacteria</taxon>
        <taxon>Sphingomonadales</taxon>
        <taxon>Sphingomonadaceae</taxon>
        <taxon>Allosphingosinicella</taxon>
    </lineage>
</organism>
<dbReference type="GO" id="GO:0003677">
    <property type="term" value="F:DNA binding"/>
    <property type="evidence" value="ECO:0007669"/>
    <property type="project" value="InterPro"/>
</dbReference>
<dbReference type="Proteomes" id="UP000192934">
    <property type="component" value="Chromosome I"/>
</dbReference>
<protein>
    <submittedName>
        <fullName evidence="2">Transcriptional regulator, contains XRE-family HTH domain</fullName>
    </submittedName>
</protein>
<dbReference type="InterPro" id="IPR001387">
    <property type="entry name" value="Cro/C1-type_HTH"/>
</dbReference>
<name>A0A1X7FZN5_9SPHN</name>
<dbReference type="RefSeq" id="WP_085217404.1">
    <property type="nucleotide sequence ID" value="NZ_LT840185.1"/>
</dbReference>
<dbReference type="AlphaFoldDB" id="A0A1X7FZN5"/>
<evidence type="ECO:0000313" key="3">
    <source>
        <dbReference type="Proteomes" id="UP000192934"/>
    </source>
</evidence>
<dbReference type="Gene3D" id="1.10.260.40">
    <property type="entry name" value="lambda repressor-like DNA-binding domains"/>
    <property type="match status" value="1"/>
</dbReference>
<dbReference type="CDD" id="cd00093">
    <property type="entry name" value="HTH_XRE"/>
    <property type="match status" value="1"/>
</dbReference>
<dbReference type="EMBL" id="LT840185">
    <property type="protein sequence ID" value="SMF61551.1"/>
    <property type="molecule type" value="Genomic_DNA"/>
</dbReference>
<reference evidence="3" key="1">
    <citation type="submission" date="2017-04" db="EMBL/GenBank/DDBJ databases">
        <authorList>
            <person name="Varghese N."/>
            <person name="Submissions S."/>
        </authorList>
    </citation>
    <scope>NUCLEOTIDE SEQUENCE [LARGE SCALE GENOMIC DNA]</scope>
    <source>
        <strain evidence="3">Dd16</strain>
    </source>
</reference>
<evidence type="ECO:0000313" key="2">
    <source>
        <dbReference type="EMBL" id="SMF61551.1"/>
    </source>
</evidence>
<proteinExistence type="predicted"/>
<sequence length="127" mass="13492">MESLPPASDDAPAIGRRIRDLRRAQRLAAKRLAAELGVSRTALHKWESGANCPRPAVLRALAGRLGVTPEFLRSGPPAADPLGQANRVAGILDQARRELASASGLPIDAVMLRMELLPIAYLVAARG</sequence>
<feature type="domain" description="HTH cro/C1-type" evidence="1">
    <location>
        <begin position="18"/>
        <end position="72"/>
    </location>
</feature>
<dbReference type="OrthoDB" id="9795572at2"/>
<gene>
    <name evidence="2" type="ORF">SAMN06295910_0541</name>
</gene>
<dbReference type="InterPro" id="IPR010982">
    <property type="entry name" value="Lambda_DNA-bd_dom_sf"/>
</dbReference>
<keyword evidence="3" id="KW-1185">Reference proteome</keyword>
<dbReference type="PROSITE" id="PS50943">
    <property type="entry name" value="HTH_CROC1"/>
    <property type="match status" value="1"/>
</dbReference>
<evidence type="ECO:0000259" key="1">
    <source>
        <dbReference type="PROSITE" id="PS50943"/>
    </source>
</evidence>
<dbReference type="SMART" id="SM00530">
    <property type="entry name" value="HTH_XRE"/>
    <property type="match status" value="1"/>
</dbReference>